<dbReference type="PANTHER" id="PTHR30055">
    <property type="entry name" value="HTH-TYPE TRANSCRIPTIONAL REGULATOR RUTR"/>
    <property type="match status" value="1"/>
</dbReference>
<proteinExistence type="predicted"/>
<keyword evidence="5" id="KW-1185">Reference proteome</keyword>
<evidence type="ECO:0000313" key="5">
    <source>
        <dbReference type="Proteomes" id="UP000246036"/>
    </source>
</evidence>
<dbReference type="InterPro" id="IPR009057">
    <property type="entry name" value="Homeodomain-like_sf"/>
</dbReference>
<dbReference type="Pfam" id="PF00440">
    <property type="entry name" value="TetR_N"/>
    <property type="match status" value="1"/>
</dbReference>
<dbReference type="Gene3D" id="1.10.357.10">
    <property type="entry name" value="Tetracycline Repressor, domain 2"/>
    <property type="match status" value="1"/>
</dbReference>
<dbReference type="PRINTS" id="PR00455">
    <property type="entry name" value="HTHTETR"/>
</dbReference>
<dbReference type="Proteomes" id="UP000246036">
    <property type="component" value="Chromosome"/>
</dbReference>
<keyword evidence="1 2" id="KW-0238">DNA-binding</keyword>
<dbReference type="InterPro" id="IPR001647">
    <property type="entry name" value="HTH_TetR"/>
</dbReference>
<evidence type="ECO:0000259" key="3">
    <source>
        <dbReference type="PROSITE" id="PS50977"/>
    </source>
</evidence>
<evidence type="ECO:0000313" key="4">
    <source>
        <dbReference type="EMBL" id="AWM76273.1"/>
    </source>
</evidence>
<feature type="DNA-binding region" description="H-T-H motif" evidence="2">
    <location>
        <begin position="34"/>
        <end position="53"/>
    </location>
</feature>
<feature type="domain" description="HTH tetR-type" evidence="3">
    <location>
        <begin position="11"/>
        <end position="71"/>
    </location>
</feature>
<accession>A0ABN5LFH6</accession>
<dbReference type="InterPro" id="IPR041483">
    <property type="entry name" value="TetR_C_34"/>
</dbReference>
<dbReference type="InterPro" id="IPR050109">
    <property type="entry name" value="HTH-type_TetR-like_transc_reg"/>
</dbReference>
<dbReference type="SUPFAM" id="SSF46689">
    <property type="entry name" value="Homeodomain-like"/>
    <property type="match status" value="1"/>
</dbReference>
<gene>
    <name evidence="4" type="ORF">DKL58_08220</name>
</gene>
<reference evidence="4 5" key="1">
    <citation type="submission" date="2018-05" db="EMBL/GenBank/DDBJ databases">
        <title>Reference genomes for bee gut microbiota database.</title>
        <authorList>
            <person name="Ellegaard K.M."/>
        </authorList>
    </citation>
    <scope>NUCLEOTIDE SEQUENCE [LARGE SCALE GENOMIC DNA]</scope>
    <source>
        <strain evidence="4 5">ESL0186</strain>
    </source>
</reference>
<organism evidence="4 5">
    <name type="scientific">Lactobacillus kullabergensis</name>
    <dbReference type="NCBI Taxonomy" id="1218493"/>
    <lineage>
        <taxon>Bacteria</taxon>
        <taxon>Bacillati</taxon>
        <taxon>Bacillota</taxon>
        <taxon>Bacilli</taxon>
        <taxon>Lactobacillales</taxon>
        <taxon>Lactobacillaceae</taxon>
        <taxon>Lactobacillus</taxon>
    </lineage>
</organism>
<sequence length="221" mass="25438">MMYVLTPKEKEAKKQLIAAAASKLFQKNDFNQISMAQIAHESGVAKGTLFNYFKTKENIFMYLLLSGYQDYLTEVLQRFQKTENITSWADFSSFILEQNHLLISQRTDLLRLNALRGPILETAADREQTLAGRKKLYEINRKLGQAIAERISLLSVKQASHLFIIQSAIISGLMNMMNLDEFHHDQLPVDFKVFQIDLEQEANQLMLFYLQGLEQKLEGAK</sequence>
<dbReference type="EMBL" id="CP029477">
    <property type="protein sequence ID" value="AWM76273.1"/>
    <property type="molecule type" value="Genomic_DNA"/>
</dbReference>
<protein>
    <submittedName>
        <fullName evidence="4">TetR/AcrR family transcriptional regulator</fullName>
    </submittedName>
</protein>
<dbReference type="PROSITE" id="PS50977">
    <property type="entry name" value="HTH_TETR_2"/>
    <property type="match status" value="1"/>
</dbReference>
<name>A0ABN5LFH6_9LACO</name>
<evidence type="ECO:0000256" key="1">
    <source>
        <dbReference type="ARBA" id="ARBA00023125"/>
    </source>
</evidence>
<evidence type="ECO:0000256" key="2">
    <source>
        <dbReference type="PROSITE-ProRule" id="PRU00335"/>
    </source>
</evidence>
<dbReference type="Pfam" id="PF17929">
    <property type="entry name" value="TetR_C_34"/>
    <property type="match status" value="1"/>
</dbReference>